<evidence type="ECO:0000313" key="2">
    <source>
        <dbReference type="Proteomes" id="UP000439903"/>
    </source>
</evidence>
<reference evidence="1 2" key="1">
    <citation type="journal article" date="2019" name="Environ. Microbiol.">
        <title>At the nexus of three kingdoms: the genome of the mycorrhizal fungus Gigaspora margarita provides insights into plant, endobacterial and fungal interactions.</title>
        <authorList>
            <person name="Venice F."/>
            <person name="Ghignone S."/>
            <person name="Salvioli di Fossalunga A."/>
            <person name="Amselem J."/>
            <person name="Novero M."/>
            <person name="Xianan X."/>
            <person name="Sedzielewska Toro K."/>
            <person name="Morin E."/>
            <person name="Lipzen A."/>
            <person name="Grigoriev I.V."/>
            <person name="Henrissat B."/>
            <person name="Martin F.M."/>
            <person name="Bonfante P."/>
        </authorList>
    </citation>
    <scope>NUCLEOTIDE SEQUENCE [LARGE SCALE GENOMIC DNA]</scope>
    <source>
        <strain evidence="1 2">BEG34</strain>
    </source>
</reference>
<evidence type="ECO:0000313" key="1">
    <source>
        <dbReference type="EMBL" id="KAF0504389.1"/>
    </source>
</evidence>
<organism evidence="1 2">
    <name type="scientific">Gigaspora margarita</name>
    <dbReference type="NCBI Taxonomy" id="4874"/>
    <lineage>
        <taxon>Eukaryota</taxon>
        <taxon>Fungi</taxon>
        <taxon>Fungi incertae sedis</taxon>
        <taxon>Mucoromycota</taxon>
        <taxon>Glomeromycotina</taxon>
        <taxon>Glomeromycetes</taxon>
        <taxon>Diversisporales</taxon>
        <taxon>Gigasporaceae</taxon>
        <taxon>Gigaspora</taxon>
    </lineage>
</organism>
<dbReference type="AlphaFoldDB" id="A0A8H4AJU2"/>
<proteinExistence type="predicted"/>
<keyword evidence="2" id="KW-1185">Reference proteome</keyword>
<accession>A0A8H4AJU2</accession>
<name>A0A8H4AJU2_GIGMA</name>
<dbReference type="EMBL" id="WTPW01000507">
    <property type="protein sequence ID" value="KAF0504389.1"/>
    <property type="molecule type" value="Genomic_DNA"/>
</dbReference>
<comment type="caution">
    <text evidence="1">The sequence shown here is derived from an EMBL/GenBank/DDBJ whole genome shotgun (WGS) entry which is preliminary data.</text>
</comment>
<dbReference type="Proteomes" id="UP000439903">
    <property type="component" value="Unassembled WGS sequence"/>
</dbReference>
<protein>
    <submittedName>
        <fullName evidence="1">Uncharacterized protein</fullName>
    </submittedName>
</protein>
<gene>
    <name evidence="1" type="ORF">F8M41_019526</name>
</gene>
<sequence>MSSLTNNWKEILMTYQKLAKHLSVGMAKCSHDACNRIGIDHGADLLILSHIFKPVDKFLPYLILLKSILTV</sequence>